<dbReference type="NCBIfam" id="TIGR04131">
    <property type="entry name" value="Bac_Flav_CTERM"/>
    <property type="match status" value="1"/>
</dbReference>
<organism evidence="2 3">
    <name type="scientific">Mucilaginibacter pedocola</name>
    <dbReference type="NCBI Taxonomy" id="1792845"/>
    <lineage>
        <taxon>Bacteria</taxon>
        <taxon>Pseudomonadati</taxon>
        <taxon>Bacteroidota</taxon>
        <taxon>Sphingobacteriia</taxon>
        <taxon>Sphingobacteriales</taxon>
        <taxon>Sphingobacteriaceae</taxon>
        <taxon>Mucilaginibacter</taxon>
    </lineage>
</organism>
<dbReference type="STRING" id="1792845.BC343_09215"/>
<reference evidence="2 3" key="1">
    <citation type="submission" date="2016-07" db="EMBL/GenBank/DDBJ databases">
        <title>Genomic analysis of zinc-resistant bacterium Mucilaginibacter pedocola TBZ30.</title>
        <authorList>
            <person name="Huang J."/>
            <person name="Tang J."/>
        </authorList>
    </citation>
    <scope>NUCLEOTIDE SEQUENCE [LARGE SCALE GENOMIC DNA]</scope>
    <source>
        <strain evidence="2 3">TBZ30</strain>
    </source>
</reference>
<dbReference type="SUPFAM" id="SSF51126">
    <property type="entry name" value="Pectin lyase-like"/>
    <property type="match status" value="1"/>
</dbReference>
<comment type="caution">
    <text evidence="2">The sequence shown here is derived from an EMBL/GenBank/DDBJ whole genome shotgun (WGS) entry which is preliminary data.</text>
</comment>
<dbReference type="Proteomes" id="UP000189739">
    <property type="component" value="Unassembled WGS sequence"/>
</dbReference>
<protein>
    <recommendedName>
        <fullName evidence="4">Ig-like domain-containing protein</fullName>
    </recommendedName>
</protein>
<feature type="chain" id="PRO_5012052006" description="Ig-like domain-containing protein" evidence="1">
    <location>
        <begin position="22"/>
        <end position="1224"/>
    </location>
</feature>
<proteinExistence type="predicted"/>
<dbReference type="AlphaFoldDB" id="A0A1S9PCW3"/>
<evidence type="ECO:0008006" key="4">
    <source>
        <dbReference type="Google" id="ProtNLM"/>
    </source>
</evidence>
<evidence type="ECO:0000313" key="3">
    <source>
        <dbReference type="Proteomes" id="UP000189739"/>
    </source>
</evidence>
<dbReference type="Pfam" id="PF13585">
    <property type="entry name" value="CHU_C"/>
    <property type="match status" value="1"/>
</dbReference>
<name>A0A1S9PCW3_9SPHI</name>
<evidence type="ECO:0000313" key="2">
    <source>
        <dbReference type="EMBL" id="OOQ58815.1"/>
    </source>
</evidence>
<dbReference type="InterPro" id="IPR026341">
    <property type="entry name" value="T9SS_type_B"/>
</dbReference>
<dbReference type="InterPro" id="IPR011050">
    <property type="entry name" value="Pectin_lyase_fold/virulence"/>
</dbReference>
<evidence type="ECO:0000256" key="1">
    <source>
        <dbReference type="SAM" id="SignalP"/>
    </source>
</evidence>
<keyword evidence="3" id="KW-1185">Reference proteome</keyword>
<gene>
    <name evidence="2" type="ORF">BC343_09215</name>
</gene>
<accession>A0A1S9PCW3</accession>
<dbReference type="EMBL" id="MBTF01000023">
    <property type="protein sequence ID" value="OOQ58815.1"/>
    <property type="molecule type" value="Genomic_DNA"/>
</dbReference>
<feature type="signal peptide" evidence="1">
    <location>
        <begin position="1"/>
        <end position="21"/>
    </location>
</feature>
<keyword evidence="1" id="KW-0732">Signal</keyword>
<dbReference type="OrthoDB" id="635358at2"/>
<sequence length="1224" mass="131538">MRHQRLLILLFFIVFAFNAKAAVFTVTSNADSGPGTLREALTLAAANGSTEQDFIYFNLPDQSEQGRTILLTDFLPALSPNLTIDGLTQPGSAFGISYAKVKITLPGGLQDWPEGYHLLYGSNLQNVTISGLWIWSDYIYYMSARIIDIANSTRVEIKNNLVQGGRVYVELTDEVRVQGNIAGFVPDGITSFKSSIELVDVKSSIIGGSSTTGNLVSETIDIKSYTLTGPWGYDISFNKVGVDYTGASSSPNLYTEKRRISADVQNTVALTGTITGTIRENVAGNNSSVVIYASGNGTVEISGNSIGIDKSGTVAFQDFYPDWVKSNPPATTGIVIESGMKALIQQNTIAYVANGILEQLANEVTITQNSIFCLQKYYNYNIHDFIAYPKTLPFVKINPYTNNSISGRATAGARVELFSNEGETCAGCGAKRFLTAVNADAQGNWAYSGILPGTIVASALSNNQTSLFTKPELDLTNITVTQMDCDGALGKITGAKFYNAAAVKWMDENGNVVSTSIDAEGLPAGKYKLVVGTDGCNAVSQEIEIIDPRPRIDASKIVIVRAGCNQLGSVKGITASANAGDLLTFVWFNENQIPVSSDLDATDLPFGEYTLRVTNETTQCIARYGPVILANDNPLSINDASPTITPSKCYEKTGSITGITATGTGTIKYSWRGDSNLEVGTDRDLINQPPGKYMLMVTDDSNCGYLFSKEHVIPAIPNDIAIDISTRTVTDATCDNANGSIKNITVTPDVPGALYIWANERNDIVGYGKDLSGVIAGTYTLTIYGSSVCEPVISQPITIQSTNGVSLDYSKQGGVSPSCNRSDGSITGLQAPGATTYNWVITGTNTTVGQNLDLTGVPAGFYTLTISNGICSRSYPFEVQGFPPTAFTGITYTKTKTCDAFPTGTITLNTDNANEEPRAYQWYDEQGNPVGYTKQVQFLKAGRYKLVLEDKNYCLFDYPEVFTIEAYPELKVTRGTETHIQCGVGTGSVTATTVTGGTGTYIYQWKNADTGQELPGKTQASIEGLAAGNYILEIKDDGGCNNFPIPYTIVDQPATPPTPVADDIQVYGVGKATIKVKDAFPTAIYRIYESATNPLPIKDTIGGDININVNESRSYYISLTYGYCESARAEVKVFLSALSGGVPNTFTPNGDGVNDLWNIPGLGSYPSATVNIFNRNGQSVYQSVGYAKPFDGTRNGKQLPTGVYYYIITLRKGEVLSGYVTILR</sequence>